<dbReference type="EMBL" id="BQKI01000003">
    <property type="protein sequence ID" value="GJM91435.1"/>
    <property type="molecule type" value="Genomic_DNA"/>
</dbReference>
<reference evidence="1" key="1">
    <citation type="journal article" date="2018" name="DNA Res.">
        <title>Multiple hybrid de novo genome assembly of finger millet, an orphan allotetraploid crop.</title>
        <authorList>
            <person name="Hatakeyama M."/>
            <person name="Aluri S."/>
            <person name="Balachadran M.T."/>
            <person name="Sivarajan S.R."/>
            <person name="Patrignani A."/>
            <person name="Gruter S."/>
            <person name="Poveda L."/>
            <person name="Shimizu-Inatsugi R."/>
            <person name="Baeten J."/>
            <person name="Francoijs K.J."/>
            <person name="Nataraja K.N."/>
            <person name="Reddy Y.A.N."/>
            <person name="Phadnis S."/>
            <person name="Ravikumar R.L."/>
            <person name="Schlapbach R."/>
            <person name="Sreeman S.M."/>
            <person name="Shimizu K.K."/>
        </authorList>
    </citation>
    <scope>NUCLEOTIDE SEQUENCE</scope>
</reference>
<proteinExistence type="predicted"/>
<gene>
    <name evidence="1" type="primary">ga07801</name>
    <name evidence="1" type="ORF">PR202_ga07801</name>
</gene>
<reference evidence="1" key="2">
    <citation type="submission" date="2021-12" db="EMBL/GenBank/DDBJ databases">
        <title>Resequencing data analysis of finger millet.</title>
        <authorList>
            <person name="Hatakeyama M."/>
            <person name="Aluri S."/>
            <person name="Balachadran M.T."/>
            <person name="Sivarajan S.R."/>
            <person name="Poveda L."/>
            <person name="Shimizu-Inatsugi R."/>
            <person name="Schlapbach R."/>
            <person name="Sreeman S.M."/>
            <person name="Shimizu K.K."/>
        </authorList>
    </citation>
    <scope>NUCLEOTIDE SEQUENCE</scope>
</reference>
<evidence type="ECO:0000313" key="1">
    <source>
        <dbReference type="EMBL" id="GJM91435.1"/>
    </source>
</evidence>
<comment type="caution">
    <text evidence="1">The sequence shown here is derived from an EMBL/GenBank/DDBJ whole genome shotgun (WGS) entry which is preliminary data.</text>
</comment>
<dbReference type="Proteomes" id="UP001054889">
    <property type="component" value="Unassembled WGS sequence"/>
</dbReference>
<evidence type="ECO:0000313" key="2">
    <source>
        <dbReference type="Proteomes" id="UP001054889"/>
    </source>
</evidence>
<organism evidence="1 2">
    <name type="scientific">Eleusine coracana subsp. coracana</name>
    <dbReference type="NCBI Taxonomy" id="191504"/>
    <lineage>
        <taxon>Eukaryota</taxon>
        <taxon>Viridiplantae</taxon>
        <taxon>Streptophyta</taxon>
        <taxon>Embryophyta</taxon>
        <taxon>Tracheophyta</taxon>
        <taxon>Spermatophyta</taxon>
        <taxon>Magnoliopsida</taxon>
        <taxon>Liliopsida</taxon>
        <taxon>Poales</taxon>
        <taxon>Poaceae</taxon>
        <taxon>PACMAD clade</taxon>
        <taxon>Chloridoideae</taxon>
        <taxon>Cynodonteae</taxon>
        <taxon>Eleusininae</taxon>
        <taxon>Eleusine</taxon>
    </lineage>
</organism>
<protein>
    <submittedName>
        <fullName evidence="1">Uncharacterized protein</fullName>
    </submittedName>
</protein>
<keyword evidence="2" id="KW-1185">Reference proteome</keyword>
<dbReference type="AlphaFoldDB" id="A0AAV5C0I9"/>
<sequence length="149" mass="15353">MHATVIDANHSLLGHAKSGEKMHEDLNEEIKFACDRRLKQRESLAPPPMLVLSVSGDPLSSRSSDVELFVVVVVNPHTSSGPVPQAASSASIVPGATLPWLAHTTRARFLRASSSSSSCAACSFLAHGTSASIPSPSRQGVVGSGGGAA</sequence>
<name>A0AAV5C0I9_ELECO</name>
<accession>A0AAV5C0I9</accession>